<dbReference type="EMBL" id="LR899010">
    <property type="protein sequence ID" value="CAD7080728.1"/>
    <property type="molecule type" value="Genomic_DNA"/>
</dbReference>
<evidence type="ECO:0000313" key="3">
    <source>
        <dbReference type="Proteomes" id="UP000594454"/>
    </source>
</evidence>
<feature type="compositionally biased region" description="Basic and acidic residues" evidence="1">
    <location>
        <begin position="449"/>
        <end position="462"/>
    </location>
</feature>
<feature type="region of interest" description="Disordered" evidence="1">
    <location>
        <begin position="1"/>
        <end position="48"/>
    </location>
</feature>
<sequence length="619" mass="72361">MAPERISNGIAGKRRRISSAGERNGVCKPGTSRQRASLPSTSTNVGEDDPEVKEIIRQMEVTRHILGMDYIDVVNRFKLSWVPYCVADQQYCRSHHHRRCPRPKVVNDLQSSCVGTFLKQNRVMHYLRSVQDMCIRMEFPGEDVLRKILEAILISRSDGSTYSTEYFLQQCIVVAETIVLKFPPCWPDINRAYRDFLKTNLDLKKHYYYDGASAQNNVFAFLLDVLLETILTPDDRSKANNDTDEDDESDEEGMDHFIQHTREEKLDRIFVVLNILTKILEYDFPIWLLRYPTKTKEKMFLENAPLLAQVFFDGSYNFMTRTVKKLLEVFAISVCHHYPSDKVDVLSRIVSLLSLAVSCIESQPYDQVLHPNVGSNTKTFVDNIFKAVVDRFGYRIDYLLIMVDAIKIPSIRYLYVDFILRKMNVDREEMNVKKIHTLFERQRWRCTEGTRQRESTSSDQKYRIMPPKKNQRPKASEIYAQEYLEIVLKSLQAYCETFQIRRVIREVYMNKSDVLSSKKVKCKEAQKVKPLKPLDLDKIEADINILENQLKRKATFVPKSLEEQTYTNIHVDSETMSRYREDVKYLGILLCTVKKLLNEEGPIFQDFYCFLNKMLNTDD</sequence>
<dbReference type="OrthoDB" id="7454303at2759"/>
<feature type="region of interest" description="Disordered" evidence="1">
    <location>
        <begin position="449"/>
        <end position="468"/>
    </location>
</feature>
<feature type="compositionally biased region" description="Polar residues" evidence="1">
    <location>
        <begin position="31"/>
        <end position="45"/>
    </location>
</feature>
<name>A0A7R8UH11_HERIL</name>
<proteinExistence type="predicted"/>
<dbReference type="FunCoup" id="A0A7R8UH11">
    <property type="interactions" value="37"/>
</dbReference>
<dbReference type="Proteomes" id="UP000594454">
    <property type="component" value="Chromosome 2"/>
</dbReference>
<dbReference type="InParanoid" id="A0A7R8UH11"/>
<keyword evidence="3" id="KW-1185">Reference proteome</keyword>
<reference evidence="2 3" key="1">
    <citation type="submission" date="2020-11" db="EMBL/GenBank/DDBJ databases">
        <authorList>
            <person name="Wallbank WR R."/>
            <person name="Pardo Diaz C."/>
            <person name="Kozak K."/>
            <person name="Martin S."/>
            <person name="Jiggins C."/>
            <person name="Moest M."/>
            <person name="Warren A I."/>
            <person name="Generalovic N T."/>
            <person name="Byers J.R.P. K."/>
            <person name="Montejo-Kovacevich G."/>
            <person name="Yen C E."/>
        </authorList>
    </citation>
    <scope>NUCLEOTIDE SEQUENCE [LARGE SCALE GENOMIC DNA]</scope>
</reference>
<organism evidence="2 3">
    <name type="scientific">Hermetia illucens</name>
    <name type="common">Black soldier fly</name>
    <dbReference type="NCBI Taxonomy" id="343691"/>
    <lineage>
        <taxon>Eukaryota</taxon>
        <taxon>Metazoa</taxon>
        <taxon>Ecdysozoa</taxon>
        <taxon>Arthropoda</taxon>
        <taxon>Hexapoda</taxon>
        <taxon>Insecta</taxon>
        <taxon>Pterygota</taxon>
        <taxon>Neoptera</taxon>
        <taxon>Endopterygota</taxon>
        <taxon>Diptera</taxon>
        <taxon>Brachycera</taxon>
        <taxon>Stratiomyomorpha</taxon>
        <taxon>Stratiomyidae</taxon>
        <taxon>Hermetiinae</taxon>
        <taxon>Hermetia</taxon>
    </lineage>
</organism>
<dbReference type="AlphaFoldDB" id="A0A7R8UH11"/>
<evidence type="ECO:0000313" key="2">
    <source>
        <dbReference type="EMBL" id="CAD7080728.1"/>
    </source>
</evidence>
<evidence type="ECO:0000256" key="1">
    <source>
        <dbReference type="SAM" id="MobiDB-lite"/>
    </source>
</evidence>
<gene>
    <name evidence="2" type="ORF">HERILL_LOCUS3869</name>
</gene>
<accession>A0A7R8UH11</accession>
<protein>
    <submittedName>
        <fullName evidence="2">Uncharacterized protein</fullName>
    </submittedName>
</protein>